<protein>
    <recommendedName>
        <fullName evidence="2">SLA1 homology domain-containing protein</fullName>
    </recommendedName>
</protein>
<evidence type="ECO:0000256" key="1">
    <source>
        <dbReference type="SAM" id="MobiDB-lite"/>
    </source>
</evidence>
<dbReference type="GO" id="GO:0042802">
    <property type="term" value="F:identical protein binding"/>
    <property type="evidence" value="ECO:0007669"/>
    <property type="project" value="InterPro"/>
</dbReference>
<feature type="compositionally biased region" description="Polar residues" evidence="1">
    <location>
        <begin position="305"/>
        <end position="319"/>
    </location>
</feature>
<dbReference type="OrthoDB" id="2285780at2759"/>
<dbReference type="Gene3D" id="2.30.30.700">
    <property type="entry name" value="SLA1 homology domain 1"/>
    <property type="match status" value="1"/>
</dbReference>
<gene>
    <name evidence="3" type="ORF">BZG36_00856</name>
</gene>
<dbReference type="GO" id="GO:0030674">
    <property type="term" value="F:protein-macromolecule adaptor activity"/>
    <property type="evidence" value="ECO:0007669"/>
    <property type="project" value="InterPro"/>
</dbReference>
<feature type="domain" description="SLA1 homology" evidence="2">
    <location>
        <begin position="2"/>
        <end position="58"/>
    </location>
</feature>
<evidence type="ECO:0000313" key="3">
    <source>
        <dbReference type="EMBL" id="OZJ05814.1"/>
    </source>
</evidence>
<comment type="caution">
    <text evidence="3">The sequence shown here is derived from an EMBL/GenBank/DDBJ whole genome shotgun (WGS) entry which is preliminary data.</text>
</comment>
<evidence type="ECO:0000313" key="4">
    <source>
        <dbReference type="Proteomes" id="UP000242875"/>
    </source>
</evidence>
<name>A0A261Y5R7_9FUNG</name>
<dbReference type="AlphaFoldDB" id="A0A261Y5R7"/>
<feature type="compositionally biased region" description="Low complexity" evidence="1">
    <location>
        <begin position="320"/>
        <end position="329"/>
    </location>
</feature>
<dbReference type="Proteomes" id="UP000242875">
    <property type="component" value="Unassembled WGS sequence"/>
</dbReference>
<feature type="region of interest" description="Disordered" evidence="1">
    <location>
        <begin position="66"/>
        <end position="87"/>
    </location>
</feature>
<feature type="region of interest" description="Disordered" evidence="1">
    <location>
        <begin position="305"/>
        <end position="396"/>
    </location>
</feature>
<feature type="region of interest" description="Disordered" evidence="1">
    <location>
        <begin position="197"/>
        <end position="233"/>
    </location>
</feature>
<organism evidence="3 4">
    <name type="scientific">Bifiguratus adelaidae</name>
    <dbReference type="NCBI Taxonomy" id="1938954"/>
    <lineage>
        <taxon>Eukaryota</taxon>
        <taxon>Fungi</taxon>
        <taxon>Fungi incertae sedis</taxon>
        <taxon>Mucoromycota</taxon>
        <taxon>Mucoromycotina</taxon>
        <taxon>Endogonomycetes</taxon>
        <taxon>Endogonales</taxon>
        <taxon>Endogonales incertae sedis</taxon>
        <taxon>Bifiguratus</taxon>
    </lineage>
</organism>
<dbReference type="Pfam" id="PF03983">
    <property type="entry name" value="SHD1"/>
    <property type="match status" value="1"/>
</dbReference>
<dbReference type="GO" id="GO:0043130">
    <property type="term" value="F:ubiquitin binding"/>
    <property type="evidence" value="ECO:0007669"/>
    <property type="project" value="InterPro"/>
</dbReference>
<accession>A0A261Y5R7</accession>
<reference evidence="3 4" key="1">
    <citation type="journal article" date="2017" name="Mycologia">
        <title>Bifiguratus adelaidae, gen. et sp. nov., a new member of Mucoromycotina in endophytic and soil-dwelling habitats.</title>
        <authorList>
            <person name="Torres-Cruz T.J."/>
            <person name="Billingsley Tobias T.L."/>
            <person name="Almatruk M."/>
            <person name="Hesse C."/>
            <person name="Kuske C.R."/>
            <person name="Desiro A."/>
            <person name="Benucci G.M."/>
            <person name="Bonito G."/>
            <person name="Stajich J.E."/>
            <person name="Dunlap C."/>
            <person name="Arnold A.E."/>
            <person name="Porras-Alfaro A."/>
        </authorList>
    </citation>
    <scope>NUCLEOTIDE SEQUENCE [LARGE SCALE GENOMIC DNA]</scope>
    <source>
        <strain evidence="3 4">AZ0501</strain>
    </source>
</reference>
<feature type="compositionally biased region" description="Polar residues" evidence="1">
    <location>
        <begin position="212"/>
        <end position="224"/>
    </location>
</feature>
<dbReference type="EMBL" id="MVBO01000009">
    <property type="protein sequence ID" value="OZJ05814.1"/>
    <property type="molecule type" value="Genomic_DNA"/>
</dbReference>
<dbReference type="InterPro" id="IPR007131">
    <property type="entry name" value="SHD1"/>
</dbReference>
<feature type="compositionally biased region" description="Basic and acidic residues" evidence="1">
    <location>
        <begin position="340"/>
        <end position="352"/>
    </location>
</feature>
<proteinExistence type="predicted"/>
<dbReference type="GO" id="GO:0008092">
    <property type="term" value="F:cytoskeletal protein binding"/>
    <property type="evidence" value="ECO:0007669"/>
    <property type="project" value="InterPro"/>
</dbReference>
<feature type="compositionally biased region" description="Polar residues" evidence="1">
    <location>
        <begin position="359"/>
        <end position="376"/>
    </location>
</feature>
<feature type="region of interest" description="Disordered" evidence="1">
    <location>
        <begin position="260"/>
        <end position="289"/>
    </location>
</feature>
<feature type="compositionally biased region" description="Low complexity" evidence="1">
    <location>
        <begin position="280"/>
        <end position="289"/>
    </location>
</feature>
<feature type="compositionally biased region" description="Basic and acidic residues" evidence="1">
    <location>
        <begin position="377"/>
        <end position="387"/>
    </location>
</feature>
<evidence type="ECO:0000259" key="2">
    <source>
        <dbReference type="Pfam" id="PF03983"/>
    </source>
</evidence>
<sequence length="697" mass="77045">MSKVREWRDLDGKFKQEAIFEGLFQRTKVKLRKVHNGAIVAIPLDRLRPEDRAYVEEQLNLAKVQPGGEKEYNEEDVSGPYSPGVGGGRPSSIAQPSLNTVMNDRIARYSLPVTTSQRTPESNGAVALNSSVANAVKSMPSTQPPQCAEMDVHSSTKLDLTYNKPEESHADQLGSKSHAYANADVAIPVPTSRAWRNQRNAGEPQPSGGFVSGSQFGNGLQNDAEQYPKDPIRPTEMDVNQLQLTHGFSAHAESALYGQQQTKSPVLPGQVPTDRSANEDSIPSSSLILDSGPILTSELLNTATAARSQQRASITPQRLSSYSRNSNYSYREDEDELDAEERSRLAKYRAEHPLPTVVPDSTQSTDYQTEDSFSVDQSKHSETERESSPITRMMGNENDMHNQYGAAPTVVINGGNDYLGNDFLPPLATSDDLLESVLEKARNLSVTSQSTDVSEGAKLGVSTETAEGMTADYGYVSSQSLSPAKTGSPVNAPSSLISPDSPLHITHLGPEIFIPLVQHLDIVTIVNLYSTSKSIRESFRRDPQCWHYMQFDPQHNEKVEHHFVRALIWWLNHHKVIQYVRDICYDGTLVQEVTVINTLEYFPALESLSIRGCYNVYSYPLANYLIQRAKHHNLPLPMLQTFLLGPSLHRGSIPQGFPIEMKPSLDTTFDLISTSANIVTWVPVILPSNVPSADKYP</sequence>
<keyword evidence="4" id="KW-1185">Reference proteome</keyword>